<reference evidence="1 2" key="1">
    <citation type="journal article" date="2017" name="Environ. Microbiol.">
        <title>Genomic and physiological analyses of 'Reinekea forsetii' reveal a versatile opportunistic lifestyle during spring algae blooms.</title>
        <authorList>
            <person name="Avci B."/>
            <person name="Hahnke R.L."/>
            <person name="Chafee M."/>
            <person name="Fischer T."/>
            <person name="Gruber-Vodicka H."/>
            <person name="Tegetmeyer H.E."/>
            <person name="Harder J."/>
            <person name="Fuchs B.M."/>
            <person name="Amann R.I."/>
            <person name="Teeling H."/>
        </authorList>
    </citation>
    <scope>NUCLEOTIDE SEQUENCE [LARGE SCALE GENOMIC DNA]</scope>
    <source>
        <strain evidence="1 2">Hel1_31_D35</strain>
    </source>
</reference>
<dbReference type="RefSeq" id="WP_100258086.1">
    <property type="nucleotide sequence ID" value="NZ_CP011797.1"/>
</dbReference>
<evidence type="ECO:0000313" key="1">
    <source>
        <dbReference type="EMBL" id="ATX77861.1"/>
    </source>
</evidence>
<organism evidence="1 2">
    <name type="scientific">Reinekea forsetii</name>
    <dbReference type="NCBI Taxonomy" id="1336806"/>
    <lineage>
        <taxon>Bacteria</taxon>
        <taxon>Pseudomonadati</taxon>
        <taxon>Pseudomonadota</taxon>
        <taxon>Gammaproteobacteria</taxon>
        <taxon>Oceanospirillales</taxon>
        <taxon>Saccharospirillaceae</taxon>
        <taxon>Reinekea</taxon>
    </lineage>
</organism>
<accession>A0A2K8KVU4</accession>
<dbReference type="Proteomes" id="UP000229757">
    <property type="component" value="Chromosome"/>
</dbReference>
<name>A0A2K8KVU4_9GAMM</name>
<gene>
    <name evidence="1" type="ORF">REIFOR_02739</name>
</gene>
<dbReference type="EMBL" id="CP011797">
    <property type="protein sequence ID" value="ATX77861.1"/>
    <property type="molecule type" value="Genomic_DNA"/>
</dbReference>
<protein>
    <submittedName>
        <fullName evidence="1">Uncharacterized protein</fullName>
    </submittedName>
</protein>
<dbReference type="KEGG" id="rfo:REIFOR_02739"/>
<proteinExistence type="predicted"/>
<dbReference type="AlphaFoldDB" id="A0A2K8KVU4"/>
<sequence length="105" mass="12184">MLKVESIRFPLKRIISTLNKLCYSLPVRNQADQTSYLLCHFHSSTSFIFSAPLASYAIRETVQVRVQTLFGDSWKTCILEHIEAHPNFALYQFRVVYKPFTAIAR</sequence>
<keyword evidence="2" id="KW-1185">Reference proteome</keyword>
<evidence type="ECO:0000313" key="2">
    <source>
        <dbReference type="Proteomes" id="UP000229757"/>
    </source>
</evidence>